<feature type="region of interest" description="Disordered" evidence="3">
    <location>
        <begin position="458"/>
        <end position="481"/>
    </location>
</feature>
<reference evidence="5" key="3">
    <citation type="submission" date="2025-08" db="UniProtKB">
        <authorList>
            <consortium name="Ensembl"/>
        </authorList>
    </citation>
    <scope>IDENTIFICATION</scope>
</reference>
<dbReference type="GeneID" id="105017100"/>
<evidence type="ECO:0000256" key="1">
    <source>
        <dbReference type="ARBA" id="ARBA00023054"/>
    </source>
</evidence>
<sequence length="481" mass="55502">MERNQKKTVNFAKQHQHVLLDKDTYLVAIQKHKEHLVCLDTKMKEMKTKLWQRKKDMGGRISILSRTLHQKKHIRIMEDHVNQATATYDKLLSRNKELREEIEHLRRQRCTFAQMNLCLSQKLLSQHNVMDDLVEKSLLAYDQRSDALARMLAVRERSKRETGLCLTEMTELKRVIDHYMKLRSFMVKKSKERVPMGEDEDTKKRKAEQAEREQMGGQSLETYKALHQLIVEVGGDNNLGQIITLFMEDEDNSFAYFNYMNELNNSSNMLKCHINKLRSDIVDLELEKKQYDEQCQVQLKQLQGELEQRRSMANNLKSKYTVVLKFLDQQKTAVAHLFNKMRCNIAPITGKLGCSGMVTDDNVTQFIGILEEQVKLLWMVQAQCSYKESDEVAPPPWNLLQASCSLRSSVAPSAIEAPSADDSSTETLLGLGQYADSEQTLCFQSLCDWVLPRVMQAEQGKVPRPPCTPQRGRKKVNSKTA</sequence>
<dbReference type="AlphaFoldDB" id="A0A3P9ANG7"/>
<keyword evidence="1 2" id="KW-0175">Coiled coil</keyword>
<dbReference type="KEGG" id="els:105017100"/>
<dbReference type="GO" id="GO:0005930">
    <property type="term" value="C:axoneme"/>
    <property type="evidence" value="ECO:0007669"/>
    <property type="project" value="TreeGrafter"/>
</dbReference>
<evidence type="ECO:0000256" key="2">
    <source>
        <dbReference type="SAM" id="Coils"/>
    </source>
</evidence>
<dbReference type="OMA" id="NIRCHVE"/>
<evidence type="ECO:0000313" key="5">
    <source>
        <dbReference type="Ensembl" id="ENSELUP00000042581.2"/>
    </source>
</evidence>
<dbReference type="Pfam" id="PF21773">
    <property type="entry name" value="ODAD1_CC"/>
    <property type="match status" value="1"/>
</dbReference>
<dbReference type="Ensembl" id="ENSELUT00000036796.3">
    <property type="protein sequence ID" value="ENSELUP00000042581.2"/>
    <property type="gene ID" value="ENSELUG00000023851.3"/>
</dbReference>
<dbReference type="STRING" id="8010.ENSELUP00000042581"/>
<evidence type="ECO:0000256" key="3">
    <source>
        <dbReference type="SAM" id="MobiDB-lite"/>
    </source>
</evidence>
<feature type="coiled-coil region" evidence="2">
    <location>
        <begin position="274"/>
        <end position="319"/>
    </location>
</feature>
<dbReference type="RefSeq" id="XP_010879753.3">
    <property type="nucleotide sequence ID" value="XM_010881451.3"/>
</dbReference>
<dbReference type="GO" id="GO:0003341">
    <property type="term" value="P:cilium movement"/>
    <property type="evidence" value="ECO:0007669"/>
    <property type="project" value="TreeGrafter"/>
</dbReference>
<dbReference type="InterPro" id="IPR051876">
    <property type="entry name" value="ODA-DC/CCD"/>
</dbReference>
<feature type="compositionally biased region" description="Basic residues" evidence="3">
    <location>
        <begin position="471"/>
        <end position="481"/>
    </location>
</feature>
<dbReference type="PANTHER" id="PTHR21694">
    <property type="entry name" value="COILED-COIL DOMAIN-CONTAINING PROTEIN 63"/>
    <property type="match status" value="1"/>
</dbReference>
<dbReference type="PANTHER" id="PTHR21694:SF18">
    <property type="entry name" value="COILED-COIL DOMAIN-CONTAINING PROTEIN 63"/>
    <property type="match status" value="1"/>
</dbReference>
<feature type="coiled-coil region" evidence="2">
    <location>
        <begin position="81"/>
        <end position="108"/>
    </location>
</feature>
<keyword evidence="6" id="KW-1185">Reference proteome</keyword>
<reference evidence="5" key="2">
    <citation type="submission" date="2020-02" db="EMBL/GenBank/DDBJ databases">
        <title>Esox lucius (northern pike) genome, fEsoLuc1, primary haplotype.</title>
        <authorList>
            <person name="Myers G."/>
            <person name="Karagic N."/>
            <person name="Meyer A."/>
            <person name="Pippel M."/>
            <person name="Reichard M."/>
            <person name="Winkler S."/>
            <person name="Tracey A."/>
            <person name="Sims Y."/>
            <person name="Howe K."/>
            <person name="Rhie A."/>
            <person name="Formenti G."/>
            <person name="Durbin R."/>
            <person name="Fedrigo O."/>
            <person name="Jarvis E.D."/>
        </authorList>
    </citation>
    <scope>NUCLEOTIDE SEQUENCE [LARGE SCALE GENOMIC DNA]</scope>
</reference>
<reference evidence="6" key="1">
    <citation type="journal article" date="2014" name="PLoS ONE">
        <title>The genome and linkage map of the northern pike (Esox lucius): conserved synteny revealed between the salmonid sister group and the Neoteleostei.</title>
        <authorList>
            <person name="Rondeau E.B."/>
            <person name="Minkley D.R."/>
            <person name="Leong J.S."/>
            <person name="Messmer A.M."/>
            <person name="Jantzen J.R."/>
            <person name="von Schalburg K.R."/>
            <person name="Lemon C."/>
            <person name="Bird N.H."/>
            <person name="Koop B.F."/>
        </authorList>
    </citation>
    <scope>NUCLEOTIDE SEQUENCE</scope>
</reference>
<evidence type="ECO:0000313" key="6">
    <source>
        <dbReference type="Proteomes" id="UP000265140"/>
    </source>
</evidence>
<accession>A0A3P9ANG7</accession>
<dbReference type="GO" id="GO:0036158">
    <property type="term" value="P:outer dynein arm assembly"/>
    <property type="evidence" value="ECO:0007669"/>
    <property type="project" value="TreeGrafter"/>
</dbReference>
<proteinExistence type="predicted"/>
<feature type="region of interest" description="Disordered" evidence="3">
    <location>
        <begin position="192"/>
        <end position="217"/>
    </location>
</feature>
<dbReference type="GeneTree" id="ENSGT00950000183252"/>
<dbReference type="OrthoDB" id="6766775at2759"/>
<dbReference type="InParanoid" id="A0A3P9ANG7"/>
<organism evidence="5 6">
    <name type="scientific">Esox lucius</name>
    <name type="common">Northern pike</name>
    <dbReference type="NCBI Taxonomy" id="8010"/>
    <lineage>
        <taxon>Eukaryota</taxon>
        <taxon>Metazoa</taxon>
        <taxon>Chordata</taxon>
        <taxon>Craniata</taxon>
        <taxon>Vertebrata</taxon>
        <taxon>Euteleostomi</taxon>
        <taxon>Actinopterygii</taxon>
        <taxon>Neopterygii</taxon>
        <taxon>Teleostei</taxon>
        <taxon>Protacanthopterygii</taxon>
        <taxon>Esociformes</taxon>
        <taxon>Esocidae</taxon>
        <taxon>Esox</taxon>
    </lineage>
</organism>
<dbReference type="InterPro" id="IPR049258">
    <property type="entry name" value="ODAD1_CC"/>
</dbReference>
<evidence type="ECO:0000259" key="4">
    <source>
        <dbReference type="Pfam" id="PF21773"/>
    </source>
</evidence>
<name>A0A3P9ANG7_ESOLU</name>
<dbReference type="Proteomes" id="UP000265140">
    <property type="component" value="Chromosome 17"/>
</dbReference>
<feature type="domain" description="ODAD1 central coiled coil region" evidence="4">
    <location>
        <begin position="71"/>
        <end position="353"/>
    </location>
</feature>
<protein>
    <recommendedName>
        <fullName evidence="4">ODAD1 central coiled coil region domain-containing protein</fullName>
    </recommendedName>
</protein>
<reference evidence="5" key="4">
    <citation type="submission" date="2025-09" db="UniProtKB">
        <authorList>
            <consortium name="Ensembl"/>
        </authorList>
    </citation>
    <scope>IDENTIFICATION</scope>
</reference>
<dbReference type="RefSeq" id="XP_019911295.2">
    <property type="nucleotide sequence ID" value="XM_020055736.2"/>
</dbReference>
<feature type="compositionally biased region" description="Basic and acidic residues" evidence="3">
    <location>
        <begin position="192"/>
        <end position="214"/>
    </location>
</feature>
<dbReference type="Bgee" id="ENSELUG00000023851">
    <property type="expression patterns" value="Expressed in testis and 2 other cell types or tissues"/>
</dbReference>